<dbReference type="PROSITE" id="PS51420">
    <property type="entry name" value="RHO"/>
    <property type="match status" value="1"/>
</dbReference>
<dbReference type="SMART" id="SM00176">
    <property type="entry name" value="RAN"/>
    <property type="match status" value="1"/>
</dbReference>
<reference evidence="3" key="1">
    <citation type="submission" date="2025-08" db="UniProtKB">
        <authorList>
            <consortium name="RefSeq"/>
        </authorList>
    </citation>
    <scope>IDENTIFICATION</scope>
</reference>
<evidence type="ECO:0000313" key="3">
    <source>
        <dbReference type="RefSeq" id="XP_065656177.1"/>
    </source>
</evidence>
<accession>A0ABM4C3P1</accession>
<evidence type="ECO:0000256" key="1">
    <source>
        <dbReference type="ARBA" id="ARBA00006270"/>
    </source>
</evidence>
<dbReference type="PROSITE" id="PS51421">
    <property type="entry name" value="RAS"/>
    <property type="match status" value="1"/>
</dbReference>
<dbReference type="SMART" id="SM00174">
    <property type="entry name" value="RHO"/>
    <property type="match status" value="1"/>
</dbReference>
<dbReference type="NCBIfam" id="TIGR00231">
    <property type="entry name" value="small_GTP"/>
    <property type="match status" value="1"/>
</dbReference>
<dbReference type="SMART" id="SM00175">
    <property type="entry name" value="RAB"/>
    <property type="match status" value="1"/>
</dbReference>
<dbReference type="GeneID" id="100209588"/>
<dbReference type="InterPro" id="IPR005225">
    <property type="entry name" value="Small_GTP-bd"/>
</dbReference>
<dbReference type="InterPro" id="IPR001806">
    <property type="entry name" value="Small_GTPase"/>
</dbReference>
<gene>
    <name evidence="3" type="primary">LOC100209588</name>
</gene>
<dbReference type="PANTHER" id="PTHR47979">
    <property type="entry name" value="DRAB11-RELATED"/>
    <property type="match status" value="1"/>
</dbReference>
<dbReference type="CDD" id="cd01868">
    <property type="entry name" value="Rab11_like"/>
    <property type="match status" value="1"/>
</dbReference>
<dbReference type="RefSeq" id="XP_065656177.1">
    <property type="nucleotide sequence ID" value="XM_065800105.1"/>
</dbReference>
<keyword evidence="2" id="KW-1185">Reference proteome</keyword>
<sequence>MMGSGNEPYDFLYKVVLTGDSGVGKSCLLSRFTRDEFDAESKSTIGVEFATRTMNIAGKAIKVQVWDTAGQERYRAITNAYYRGACGALITYDISKLKTFINVERWLNELREHADPDIVVIMVGNKSDLKHLRAVNTEDAQEFADQHKMLFIETSALDCTNVEDAFNLTIRKLHEIQQSKIKTQVPHIIEKVDIQKKENAKGKQCC</sequence>
<dbReference type="Proteomes" id="UP001652625">
    <property type="component" value="Chromosome 06"/>
</dbReference>
<evidence type="ECO:0000313" key="2">
    <source>
        <dbReference type="Proteomes" id="UP001652625"/>
    </source>
</evidence>
<protein>
    <submittedName>
        <fullName evidence="3">Ras-related protein Rab-11B</fullName>
    </submittedName>
</protein>
<dbReference type="PROSITE" id="PS51419">
    <property type="entry name" value="RAB"/>
    <property type="match status" value="1"/>
</dbReference>
<dbReference type="Pfam" id="PF00071">
    <property type="entry name" value="Ras"/>
    <property type="match status" value="1"/>
</dbReference>
<dbReference type="PRINTS" id="PR00449">
    <property type="entry name" value="RASTRNSFRMNG"/>
</dbReference>
<comment type="similarity">
    <text evidence="1">Belongs to the small GTPase superfamily. Rab family.</text>
</comment>
<name>A0ABM4C3P1_HYDVU</name>
<dbReference type="InterPro" id="IPR050209">
    <property type="entry name" value="Rab_GTPases_membrane_traffic"/>
</dbReference>
<dbReference type="Gene3D" id="3.40.50.300">
    <property type="entry name" value="P-loop containing nucleotide triphosphate hydrolases"/>
    <property type="match status" value="1"/>
</dbReference>
<dbReference type="SUPFAM" id="SSF52540">
    <property type="entry name" value="P-loop containing nucleoside triphosphate hydrolases"/>
    <property type="match status" value="1"/>
</dbReference>
<organism evidence="2 3">
    <name type="scientific">Hydra vulgaris</name>
    <name type="common">Hydra</name>
    <name type="synonym">Hydra attenuata</name>
    <dbReference type="NCBI Taxonomy" id="6087"/>
    <lineage>
        <taxon>Eukaryota</taxon>
        <taxon>Metazoa</taxon>
        <taxon>Cnidaria</taxon>
        <taxon>Hydrozoa</taxon>
        <taxon>Hydroidolina</taxon>
        <taxon>Anthoathecata</taxon>
        <taxon>Aplanulata</taxon>
        <taxon>Hydridae</taxon>
        <taxon>Hydra</taxon>
    </lineage>
</organism>
<dbReference type="SMART" id="SM00173">
    <property type="entry name" value="RAS"/>
    <property type="match status" value="1"/>
</dbReference>
<dbReference type="InterPro" id="IPR027417">
    <property type="entry name" value="P-loop_NTPase"/>
</dbReference>
<proteinExistence type="inferred from homology"/>